<dbReference type="Proteomes" id="UP000198145">
    <property type="component" value="Unassembled WGS sequence"/>
</dbReference>
<protein>
    <recommendedName>
        <fullName evidence="4">GrpB family protein</fullName>
    </recommendedName>
</protein>
<proteinExistence type="predicted"/>
<dbReference type="RefSeq" id="WP_088416291.1">
    <property type="nucleotide sequence ID" value="NZ_NJBA01000001.1"/>
</dbReference>
<dbReference type="Pfam" id="PF04229">
    <property type="entry name" value="GrpB"/>
    <property type="match status" value="1"/>
</dbReference>
<dbReference type="STRING" id="46680.GCA_000807755_04943"/>
<accession>A0A246FF06</accession>
<evidence type="ECO:0000313" key="3">
    <source>
        <dbReference type="Proteomes" id="UP000198145"/>
    </source>
</evidence>
<dbReference type="AlphaFoldDB" id="A0A246FF06"/>
<dbReference type="PANTHER" id="PTHR34822:SF1">
    <property type="entry name" value="GRPB FAMILY PROTEIN"/>
    <property type="match status" value="1"/>
</dbReference>
<reference evidence="2 3" key="1">
    <citation type="submission" date="2017-06" db="EMBL/GenBank/DDBJ databases">
        <title>Draft genome of Pseudomonas nitroreducens DF05.</title>
        <authorList>
            <person name="Iyer R."/>
        </authorList>
    </citation>
    <scope>NUCLEOTIDE SEQUENCE [LARGE SCALE GENOMIC DNA]</scope>
    <source>
        <strain evidence="2 3">DF05</strain>
    </source>
</reference>
<dbReference type="InterPro" id="IPR007344">
    <property type="entry name" value="GrpB/CoaE"/>
</dbReference>
<feature type="region of interest" description="Disordered" evidence="1">
    <location>
        <begin position="180"/>
        <end position="210"/>
    </location>
</feature>
<dbReference type="eggNOG" id="COG2320">
    <property type="taxonomic scope" value="Bacteria"/>
</dbReference>
<comment type="caution">
    <text evidence="2">The sequence shown here is derived from an EMBL/GenBank/DDBJ whole genome shotgun (WGS) entry which is preliminary data.</text>
</comment>
<evidence type="ECO:0000256" key="1">
    <source>
        <dbReference type="SAM" id="MobiDB-lite"/>
    </source>
</evidence>
<evidence type="ECO:0000313" key="2">
    <source>
        <dbReference type="EMBL" id="OWP52904.1"/>
    </source>
</evidence>
<dbReference type="InterPro" id="IPR043519">
    <property type="entry name" value="NT_sf"/>
</dbReference>
<dbReference type="Gene3D" id="3.30.460.10">
    <property type="entry name" value="Beta Polymerase, domain 2"/>
    <property type="match status" value="1"/>
</dbReference>
<gene>
    <name evidence="2" type="ORF">CEG18_03420</name>
</gene>
<evidence type="ECO:0008006" key="4">
    <source>
        <dbReference type="Google" id="ProtNLM"/>
    </source>
</evidence>
<name>A0A246FF06_PSENT</name>
<dbReference type="PANTHER" id="PTHR34822">
    <property type="entry name" value="GRPB DOMAIN PROTEIN (AFU_ORTHOLOGUE AFUA_1G01530)"/>
    <property type="match status" value="1"/>
</dbReference>
<organism evidence="2 3">
    <name type="scientific">Pseudomonas nitroreducens</name>
    <dbReference type="NCBI Taxonomy" id="46680"/>
    <lineage>
        <taxon>Bacteria</taxon>
        <taxon>Pseudomonadati</taxon>
        <taxon>Pseudomonadota</taxon>
        <taxon>Gammaproteobacteria</taxon>
        <taxon>Pseudomonadales</taxon>
        <taxon>Pseudomonadaceae</taxon>
        <taxon>Pseudomonas</taxon>
    </lineage>
</organism>
<sequence length="210" mass="23560">MPPQTPEFDGQRWSNADEDRVEVVTADPHWPQRFAEEAEAIARAADLPGLGIEHIGSTAVPGLDAKPIIDILLLPPPGSDPHRLIEPLQGLGYQYWAENPDTSRMFFVKGMPPLGRGRTHHVHVMDLNEASRRLLFRDWLRSHPEDARLYARVKHEMARRFPTDRDAYTEGKDEVVAQILGRALNPPEHHRDSSGDAPQGGEIQGPDSPR</sequence>
<dbReference type="EMBL" id="NJBA01000001">
    <property type="protein sequence ID" value="OWP52904.1"/>
    <property type="molecule type" value="Genomic_DNA"/>
</dbReference>
<dbReference type="SUPFAM" id="SSF81301">
    <property type="entry name" value="Nucleotidyltransferase"/>
    <property type="match status" value="1"/>
</dbReference>